<dbReference type="PANTHER" id="PTHR48025:SF1">
    <property type="entry name" value="RRM DOMAIN-CONTAINING PROTEIN"/>
    <property type="match status" value="1"/>
</dbReference>
<gene>
    <name evidence="5" type="ORF">C7M84_002401</name>
</gene>
<evidence type="ECO:0000313" key="6">
    <source>
        <dbReference type="Proteomes" id="UP000283509"/>
    </source>
</evidence>
<dbReference type="SMART" id="SM00360">
    <property type="entry name" value="RRM"/>
    <property type="match status" value="1"/>
</dbReference>
<dbReference type="Pfam" id="PF00076">
    <property type="entry name" value="RRM_1"/>
    <property type="match status" value="1"/>
</dbReference>
<dbReference type="InterPro" id="IPR050502">
    <property type="entry name" value="Euk_RNA-bind_prot"/>
</dbReference>
<evidence type="ECO:0000259" key="4">
    <source>
        <dbReference type="PROSITE" id="PS50102"/>
    </source>
</evidence>
<evidence type="ECO:0000313" key="5">
    <source>
        <dbReference type="EMBL" id="ROT78897.1"/>
    </source>
</evidence>
<dbReference type="CDD" id="cd12343">
    <property type="entry name" value="RRM1_2_CoAA_like"/>
    <property type="match status" value="1"/>
</dbReference>
<reference evidence="5 6" key="2">
    <citation type="submission" date="2019-01" db="EMBL/GenBank/DDBJ databases">
        <title>The decoding of complex shrimp genome reveals the adaptation for benthos swimmer, frequently molting mechanism and breeding impact on genome.</title>
        <authorList>
            <person name="Sun Y."/>
            <person name="Gao Y."/>
            <person name="Yu Y."/>
        </authorList>
    </citation>
    <scope>NUCLEOTIDE SEQUENCE [LARGE SCALE GENOMIC DNA]</scope>
    <source>
        <tissue evidence="5">Muscle</tissue>
    </source>
</reference>
<keyword evidence="6" id="KW-1185">Reference proteome</keyword>
<name>A0A3R7MK72_PENVA</name>
<dbReference type="Proteomes" id="UP000283509">
    <property type="component" value="Unassembled WGS sequence"/>
</dbReference>
<dbReference type="GO" id="GO:0005634">
    <property type="term" value="C:nucleus"/>
    <property type="evidence" value="ECO:0007669"/>
    <property type="project" value="TreeGrafter"/>
</dbReference>
<evidence type="ECO:0000256" key="2">
    <source>
        <dbReference type="PROSITE-ProRule" id="PRU00176"/>
    </source>
</evidence>
<organism evidence="5 6">
    <name type="scientific">Penaeus vannamei</name>
    <name type="common">Whiteleg shrimp</name>
    <name type="synonym">Litopenaeus vannamei</name>
    <dbReference type="NCBI Taxonomy" id="6689"/>
    <lineage>
        <taxon>Eukaryota</taxon>
        <taxon>Metazoa</taxon>
        <taxon>Ecdysozoa</taxon>
        <taxon>Arthropoda</taxon>
        <taxon>Crustacea</taxon>
        <taxon>Multicrustacea</taxon>
        <taxon>Malacostraca</taxon>
        <taxon>Eumalacostraca</taxon>
        <taxon>Eucarida</taxon>
        <taxon>Decapoda</taxon>
        <taxon>Dendrobranchiata</taxon>
        <taxon>Penaeoidea</taxon>
        <taxon>Penaeidae</taxon>
        <taxon>Penaeus</taxon>
    </lineage>
</organism>
<dbReference type="GO" id="GO:0003729">
    <property type="term" value="F:mRNA binding"/>
    <property type="evidence" value="ECO:0007669"/>
    <property type="project" value="TreeGrafter"/>
</dbReference>
<dbReference type="SUPFAM" id="SSF54928">
    <property type="entry name" value="RNA-binding domain, RBD"/>
    <property type="match status" value="1"/>
</dbReference>
<feature type="region of interest" description="Disordered" evidence="3">
    <location>
        <begin position="168"/>
        <end position="357"/>
    </location>
</feature>
<dbReference type="STRING" id="6689.A0A3R7MK72"/>
<dbReference type="OrthoDB" id="1879688at2759"/>
<proteinExistence type="predicted"/>
<feature type="compositionally biased region" description="Pro residues" evidence="3">
    <location>
        <begin position="280"/>
        <end position="292"/>
    </location>
</feature>
<keyword evidence="1 2" id="KW-0694">RNA-binding</keyword>
<protein>
    <submittedName>
        <fullName evidence="5">Putative RNA-binding protein 4 isoform X2</fullName>
    </submittedName>
</protein>
<comment type="caution">
    <text evidence="5">The sequence shown here is derived from an EMBL/GenBank/DDBJ whole genome shotgun (WGS) entry which is preliminary data.</text>
</comment>
<dbReference type="InterPro" id="IPR000504">
    <property type="entry name" value="RRM_dom"/>
</dbReference>
<feature type="compositionally biased region" description="Pro residues" evidence="3">
    <location>
        <begin position="217"/>
        <end position="229"/>
    </location>
</feature>
<sequence length="357" mass="40081">MTRASGRAGFLSYSGLRDGKTKHHTRNLAISEEHSYPDCFSCNKPLIPTNFLGDPRLCDPCTADADLTSSLLTSFRPVCFGTYLPTNTITSDKMPPKTKIFVGKLPPTCKDFELRKLFERFGEVTECSILGNYAFVHMKTEDQAGNAIRNLNNWDLNGFKISVEQSTGEKRAGGMGGMAGGRGMGGGFRGRGGPMRGRGMGRPGPYDRRPPMGDRYGPPPPGPPPPAPPMRNGYYDDYERRDRRPLPPAGGLDRRPPPPPMPREPAYRDPYDRYDSYERMPPPPMGRRTPPPMDRRPPPMGYDRRDDPYGDMYGPRAERDMYGGGREMFPPRGRSPPRRSPPRRYPGPPRDMPPRRF</sequence>
<dbReference type="InterPro" id="IPR035979">
    <property type="entry name" value="RBD_domain_sf"/>
</dbReference>
<dbReference type="PROSITE" id="PS50102">
    <property type="entry name" value="RRM"/>
    <property type="match status" value="1"/>
</dbReference>
<evidence type="ECO:0000256" key="1">
    <source>
        <dbReference type="ARBA" id="ARBA00022884"/>
    </source>
</evidence>
<accession>A0A3R7MK72</accession>
<feature type="compositionally biased region" description="Gly residues" evidence="3">
    <location>
        <begin position="173"/>
        <end position="202"/>
    </location>
</feature>
<feature type="compositionally biased region" description="Basic and acidic residues" evidence="3">
    <location>
        <begin position="265"/>
        <end position="278"/>
    </location>
</feature>
<feature type="domain" description="RRM" evidence="4">
    <location>
        <begin position="98"/>
        <end position="168"/>
    </location>
</feature>
<evidence type="ECO:0000256" key="3">
    <source>
        <dbReference type="SAM" id="MobiDB-lite"/>
    </source>
</evidence>
<dbReference type="InterPro" id="IPR012677">
    <property type="entry name" value="Nucleotide-bd_a/b_plait_sf"/>
</dbReference>
<dbReference type="AlphaFoldDB" id="A0A3R7MK72"/>
<dbReference type="EMBL" id="QCYY01001316">
    <property type="protein sequence ID" value="ROT78897.1"/>
    <property type="molecule type" value="Genomic_DNA"/>
</dbReference>
<feature type="compositionally biased region" description="Basic and acidic residues" evidence="3">
    <location>
        <begin position="293"/>
        <end position="308"/>
    </location>
</feature>
<dbReference type="PANTHER" id="PTHR48025">
    <property type="entry name" value="OS02G0815200 PROTEIN"/>
    <property type="match status" value="1"/>
</dbReference>
<reference evidence="5 6" key="1">
    <citation type="submission" date="2018-04" db="EMBL/GenBank/DDBJ databases">
        <authorList>
            <person name="Zhang X."/>
            <person name="Yuan J."/>
            <person name="Li F."/>
            <person name="Xiang J."/>
        </authorList>
    </citation>
    <scope>NUCLEOTIDE SEQUENCE [LARGE SCALE GENOMIC DNA]</scope>
    <source>
        <tissue evidence="5">Muscle</tissue>
    </source>
</reference>
<dbReference type="Gene3D" id="3.30.70.330">
    <property type="match status" value="1"/>
</dbReference>